<protein>
    <recommendedName>
        <fullName evidence="2">histidine kinase</fullName>
        <ecNumber evidence="2">2.7.13.3</ecNumber>
    </recommendedName>
</protein>
<dbReference type="InterPro" id="IPR050482">
    <property type="entry name" value="Sensor_HK_TwoCompSys"/>
</dbReference>
<dbReference type="PANTHER" id="PTHR24421:SF10">
    <property type="entry name" value="NITRATE_NITRITE SENSOR PROTEIN NARQ"/>
    <property type="match status" value="1"/>
</dbReference>
<keyword evidence="4" id="KW-0808">Transferase</keyword>
<comment type="catalytic activity">
    <reaction evidence="1">
        <text>ATP + protein L-histidine = ADP + protein N-phospho-L-histidine.</text>
        <dbReference type="EC" id="2.7.13.3"/>
    </reaction>
</comment>
<name>A0ABT2CUR2_9BURK</name>
<dbReference type="EC" id="2.7.13.3" evidence="2"/>
<dbReference type="Pfam" id="PF07730">
    <property type="entry name" value="HisKA_3"/>
    <property type="match status" value="1"/>
</dbReference>
<dbReference type="InterPro" id="IPR003594">
    <property type="entry name" value="HATPase_dom"/>
</dbReference>
<evidence type="ECO:0000256" key="4">
    <source>
        <dbReference type="ARBA" id="ARBA00022679"/>
    </source>
</evidence>
<dbReference type="Gene3D" id="3.30.565.10">
    <property type="entry name" value="Histidine kinase-like ATPase, C-terminal domain"/>
    <property type="match status" value="1"/>
</dbReference>
<evidence type="ECO:0000256" key="7">
    <source>
        <dbReference type="ARBA" id="ARBA00022840"/>
    </source>
</evidence>
<dbReference type="CDD" id="cd16917">
    <property type="entry name" value="HATPase_UhpB-NarQ-NarX-like"/>
    <property type="match status" value="1"/>
</dbReference>
<keyword evidence="7" id="KW-0067">ATP-binding</keyword>
<evidence type="ECO:0000256" key="6">
    <source>
        <dbReference type="ARBA" id="ARBA00022777"/>
    </source>
</evidence>
<evidence type="ECO:0000256" key="3">
    <source>
        <dbReference type="ARBA" id="ARBA00022553"/>
    </source>
</evidence>
<keyword evidence="5" id="KW-0547">Nucleotide-binding</keyword>
<evidence type="ECO:0000259" key="9">
    <source>
        <dbReference type="Pfam" id="PF02518"/>
    </source>
</evidence>
<dbReference type="PANTHER" id="PTHR24421">
    <property type="entry name" value="NITRATE/NITRITE SENSOR PROTEIN NARX-RELATED"/>
    <property type="match status" value="1"/>
</dbReference>
<evidence type="ECO:0000256" key="2">
    <source>
        <dbReference type="ARBA" id="ARBA00012438"/>
    </source>
</evidence>
<feature type="domain" description="Histidine kinase/HSP90-like ATPase" evidence="9">
    <location>
        <begin position="142"/>
        <end position="231"/>
    </location>
</feature>
<dbReference type="RefSeq" id="WP_258810863.1">
    <property type="nucleotide sequence ID" value="NZ_JANUGU010000001.1"/>
</dbReference>
<comment type="caution">
    <text evidence="11">The sequence shown here is derived from an EMBL/GenBank/DDBJ whole genome shotgun (WGS) entry which is preliminary data.</text>
</comment>
<dbReference type="Gene3D" id="1.20.5.1930">
    <property type="match status" value="1"/>
</dbReference>
<dbReference type="Proteomes" id="UP001204621">
    <property type="component" value="Unassembled WGS sequence"/>
</dbReference>
<dbReference type="Pfam" id="PF02518">
    <property type="entry name" value="HATPase_c"/>
    <property type="match status" value="1"/>
</dbReference>
<keyword evidence="12" id="KW-1185">Reference proteome</keyword>
<accession>A0ABT2CUR2</accession>
<evidence type="ECO:0000313" key="11">
    <source>
        <dbReference type="EMBL" id="MCS0657719.1"/>
    </source>
</evidence>
<feature type="domain" description="Signal transduction histidine kinase subgroup 3 dimerisation and phosphoacceptor" evidence="10">
    <location>
        <begin position="35"/>
        <end position="92"/>
    </location>
</feature>
<evidence type="ECO:0000313" key="12">
    <source>
        <dbReference type="Proteomes" id="UP001204621"/>
    </source>
</evidence>
<sequence length="233" mass="25484">MTQPTPPTENAEQLAARVAELSDLLGYLANCWDDERRLLARQLHDNLGSTMTALTMHLGLLTQQLPEGKARERATQMKQLLALIIDTNRQMQLALWNDKLEFLGVKAALAEATAQFGDEHGITARASLPDEDPHYSREQGVLLLRCAEEGLRNVASHAQASEAEVILDDDGDQAMLTVRDNGVGPAGDPESGTFCHGLRLLRERARLLGGSLVLTRRPEGGTALTLTIPHRQP</sequence>
<dbReference type="InterPro" id="IPR011712">
    <property type="entry name" value="Sig_transdc_His_kin_sub3_dim/P"/>
</dbReference>
<dbReference type="InterPro" id="IPR036890">
    <property type="entry name" value="HATPase_C_sf"/>
</dbReference>
<keyword evidence="8" id="KW-0902">Two-component regulatory system</keyword>
<evidence type="ECO:0000256" key="1">
    <source>
        <dbReference type="ARBA" id="ARBA00000085"/>
    </source>
</evidence>
<keyword evidence="3" id="KW-0597">Phosphoprotein</keyword>
<keyword evidence="6 11" id="KW-0418">Kinase</keyword>
<dbReference type="GO" id="GO:0016301">
    <property type="term" value="F:kinase activity"/>
    <property type="evidence" value="ECO:0007669"/>
    <property type="project" value="UniProtKB-KW"/>
</dbReference>
<evidence type="ECO:0000256" key="5">
    <source>
        <dbReference type="ARBA" id="ARBA00022741"/>
    </source>
</evidence>
<reference evidence="11 12" key="1">
    <citation type="submission" date="2022-08" db="EMBL/GenBank/DDBJ databases">
        <title>Reclassification of Massilia species as members of the genera Telluria, Duganella, Pseudoduganella, Mokoshia gen. nov. and Zemynaea gen. nov. using orthogonal and non-orthogonal genome-based approaches.</title>
        <authorList>
            <person name="Bowman J.P."/>
        </authorList>
    </citation>
    <scope>NUCLEOTIDE SEQUENCE [LARGE SCALE GENOMIC DNA]</scope>
    <source>
        <strain evidence="11 12">JCM 31606</strain>
    </source>
</reference>
<gene>
    <name evidence="11" type="ORF">NX778_06540</name>
</gene>
<evidence type="ECO:0000256" key="8">
    <source>
        <dbReference type="ARBA" id="ARBA00023012"/>
    </source>
</evidence>
<organism evidence="11 12">
    <name type="scientific">Massilia terrae</name>
    <dbReference type="NCBI Taxonomy" id="1811224"/>
    <lineage>
        <taxon>Bacteria</taxon>
        <taxon>Pseudomonadati</taxon>
        <taxon>Pseudomonadota</taxon>
        <taxon>Betaproteobacteria</taxon>
        <taxon>Burkholderiales</taxon>
        <taxon>Oxalobacteraceae</taxon>
        <taxon>Telluria group</taxon>
        <taxon>Massilia</taxon>
    </lineage>
</organism>
<evidence type="ECO:0000259" key="10">
    <source>
        <dbReference type="Pfam" id="PF07730"/>
    </source>
</evidence>
<proteinExistence type="predicted"/>
<dbReference type="EMBL" id="JANUGU010000001">
    <property type="protein sequence ID" value="MCS0657719.1"/>
    <property type="molecule type" value="Genomic_DNA"/>
</dbReference>
<dbReference type="SUPFAM" id="SSF55874">
    <property type="entry name" value="ATPase domain of HSP90 chaperone/DNA topoisomerase II/histidine kinase"/>
    <property type="match status" value="1"/>
</dbReference>